<reference evidence="2 3" key="1">
    <citation type="submission" date="2020-04" db="EMBL/GenBank/DDBJ databases">
        <title>Genome-Wide Identification of 5-Methylcytosine Sites in Bacterial Genomes By High-Throughput Sequencing of MspJI Restriction Fragments.</title>
        <authorList>
            <person name="Wu V."/>
        </authorList>
    </citation>
    <scope>NUCLEOTIDE SEQUENCE [LARGE SCALE GENOMIC DNA]</scope>
    <source>
        <strain evidence="2 3">S2</strain>
    </source>
</reference>
<dbReference type="AlphaFoldDB" id="A0A6H1P143"/>
<evidence type="ECO:0000313" key="3">
    <source>
        <dbReference type="Proteomes" id="UP000501868"/>
    </source>
</evidence>
<protein>
    <submittedName>
        <fullName evidence="2">Uncharacterized protein</fullName>
    </submittedName>
</protein>
<feature type="transmembrane region" description="Helical" evidence="1">
    <location>
        <begin position="20"/>
        <end position="38"/>
    </location>
</feature>
<evidence type="ECO:0000256" key="1">
    <source>
        <dbReference type="SAM" id="Phobius"/>
    </source>
</evidence>
<keyword evidence="1" id="KW-0472">Membrane</keyword>
<gene>
    <name evidence="2" type="ORF">HFZ78_11070</name>
</gene>
<keyword evidence="1" id="KW-1133">Transmembrane helix</keyword>
<keyword evidence="1" id="KW-0812">Transmembrane</keyword>
<proteinExistence type="predicted"/>
<sequence>MDIKKLIKKAENIWFHYKSFILLGIVIAGMILSLLPSFHHSRERALQAVFIGNYVKGEKQLELQTTTKKILGKTNSDSAISMDFWATRDETLFSDSTFPKKLAAMIATESVDIVVMDKKSFLAFARQGTFLPLDPFESKFSKGVQFLSGMEKGQKHLYGIEIAKTKQLGMAGYHTKDKVLGIVTNSKNHKMAVQAVKTLVD</sequence>
<dbReference type="Proteomes" id="UP000501868">
    <property type="component" value="Chromosome"/>
</dbReference>
<dbReference type="EMBL" id="CP051128">
    <property type="protein sequence ID" value="QIZ07185.1"/>
    <property type="molecule type" value="Genomic_DNA"/>
</dbReference>
<accession>A0A6H1P143</accession>
<organism evidence="2 3">
    <name type="scientific">Priestia megaterium</name>
    <name type="common">Bacillus megaterium</name>
    <dbReference type="NCBI Taxonomy" id="1404"/>
    <lineage>
        <taxon>Bacteria</taxon>
        <taxon>Bacillati</taxon>
        <taxon>Bacillota</taxon>
        <taxon>Bacilli</taxon>
        <taxon>Bacillales</taxon>
        <taxon>Bacillaceae</taxon>
        <taxon>Priestia</taxon>
    </lineage>
</organism>
<name>A0A6H1P143_PRIMG</name>
<reference evidence="2 3" key="2">
    <citation type="submission" date="2020-04" db="EMBL/GenBank/DDBJ databases">
        <authorList>
            <person name="Fomenkov A."/>
            <person name="Anton B.P."/>
            <person name="Roberts R.J."/>
        </authorList>
    </citation>
    <scope>NUCLEOTIDE SEQUENCE [LARGE SCALE GENOMIC DNA]</scope>
    <source>
        <strain evidence="2 3">S2</strain>
    </source>
</reference>
<evidence type="ECO:0000313" key="2">
    <source>
        <dbReference type="EMBL" id="QIZ07185.1"/>
    </source>
</evidence>
<dbReference type="Gene3D" id="3.40.190.10">
    <property type="entry name" value="Periplasmic binding protein-like II"/>
    <property type="match status" value="1"/>
</dbReference>